<dbReference type="AlphaFoldDB" id="A0A330L3D2"/>
<dbReference type="CDD" id="cd00009">
    <property type="entry name" value="AAA"/>
    <property type="match status" value="1"/>
</dbReference>
<dbReference type="InterPro" id="IPR025662">
    <property type="entry name" value="Sigma_54_int_dom_ATP-bd_1"/>
</dbReference>
<keyword evidence="6" id="KW-0597">Phosphoprotein</keyword>
<name>A0A330L3D2_9BACT</name>
<evidence type="ECO:0000256" key="2">
    <source>
        <dbReference type="ARBA" id="ARBA00022840"/>
    </source>
</evidence>
<keyword evidence="4" id="KW-0238">DNA-binding</keyword>
<dbReference type="SMART" id="SM00448">
    <property type="entry name" value="REC"/>
    <property type="match status" value="1"/>
</dbReference>
<keyword evidence="3" id="KW-0805">Transcription regulation</keyword>
<dbReference type="FunFam" id="3.40.50.300:FF:000006">
    <property type="entry name" value="DNA-binding transcriptional regulator NtrC"/>
    <property type="match status" value="1"/>
</dbReference>
<dbReference type="InterPro" id="IPR009057">
    <property type="entry name" value="Homeodomain-like_sf"/>
</dbReference>
<evidence type="ECO:0000256" key="6">
    <source>
        <dbReference type="PROSITE-ProRule" id="PRU00169"/>
    </source>
</evidence>
<dbReference type="InterPro" id="IPR027417">
    <property type="entry name" value="P-loop_NTPase"/>
</dbReference>
<dbReference type="PANTHER" id="PTHR32071">
    <property type="entry name" value="TRANSCRIPTIONAL REGULATORY PROTEIN"/>
    <property type="match status" value="1"/>
</dbReference>
<dbReference type="PROSITE" id="PS00676">
    <property type="entry name" value="SIGMA54_INTERACT_2"/>
    <property type="match status" value="1"/>
</dbReference>
<proteinExistence type="predicted"/>
<dbReference type="GO" id="GO:0000160">
    <property type="term" value="P:phosphorelay signal transduction system"/>
    <property type="evidence" value="ECO:0007669"/>
    <property type="project" value="InterPro"/>
</dbReference>
<organism evidence="10 11">
    <name type="scientific">Nitrospira lenta</name>
    <dbReference type="NCBI Taxonomy" id="1436998"/>
    <lineage>
        <taxon>Bacteria</taxon>
        <taxon>Pseudomonadati</taxon>
        <taxon>Nitrospirota</taxon>
        <taxon>Nitrospiria</taxon>
        <taxon>Nitrospirales</taxon>
        <taxon>Nitrospiraceae</taxon>
        <taxon>Nitrospira</taxon>
    </lineage>
</organism>
<dbReference type="GO" id="GO:0043565">
    <property type="term" value="F:sequence-specific DNA binding"/>
    <property type="evidence" value="ECO:0007669"/>
    <property type="project" value="InterPro"/>
</dbReference>
<evidence type="ECO:0000259" key="8">
    <source>
        <dbReference type="PROSITE" id="PS50045"/>
    </source>
</evidence>
<dbReference type="Pfam" id="PF00072">
    <property type="entry name" value="Response_reg"/>
    <property type="match status" value="1"/>
</dbReference>
<dbReference type="Pfam" id="PF25601">
    <property type="entry name" value="AAA_lid_14"/>
    <property type="match status" value="1"/>
</dbReference>
<dbReference type="Pfam" id="PF02954">
    <property type="entry name" value="HTH_8"/>
    <property type="match status" value="1"/>
</dbReference>
<evidence type="ECO:0000259" key="9">
    <source>
        <dbReference type="PROSITE" id="PS50110"/>
    </source>
</evidence>
<dbReference type="InParanoid" id="A0A330L3D2"/>
<gene>
    <name evidence="10" type="ORF">NITLEN_130006</name>
</gene>
<dbReference type="InterPro" id="IPR058031">
    <property type="entry name" value="AAA_lid_NorR"/>
</dbReference>
<dbReference type="SUPFAM" id="SSF52172">
    <property type="entry name" value="CheY-like"/>
    <property type="match status" value="1"/>
</dbReference>
<dbReference type="Gene3D" id="3.40.50.300">
    <property type="entry name" value="P-loop containing nucleotide triphosphate hydrolases"/>
    <property type="match status" value="1"/>
</dbReference>
<evidence type="ECO:0000313" key="10">
    <source>
        <dbReference type="EMBL" id="SPP64333.1"/>
    </source>
</evidence>
<evidence type="ECO:0000256" key="4">
    <source>
        <dbReference type="ARBA" id="ARBA00023125"/>
    </source>
</evidence>
<dbReference type="PROSITE" id="PS00675">
    <property type="entry name" value="SIGMA54_INTERACT_1"/>
    <property type="match status" value="1"/>
</dbReference>
<dbReference type="GO" id="GO:0005524">
    <property type="term" value="F:ATP binding"/>
    <property type="evidence" value="ECO:0007669"/>
    <property type="project" value="UniProtKB-KW"/>
</dbReference>
<protein>
    <submittedName>
        <fullName evidence="10">Sigma-54 dependent transcriptional regulator</fullName>
    </submittedName>
</protein>
<feature type="modified residue" description="4-aspartylphosphate" evidence="6">
    <location>
        <position position="53"/>
    </location>
</feature>
<keyword evidence="2" id="KW-0067">ATP-binding</keyword>
<evidence type="ECO:0000256" key="5">
    <source>
        <dbReference type="ARBA" id="ARBA00023163"/>
    </source>
</evidence>
<dbReference type="Gene3D" id="1.10.10.60">
    <property type="entry name" value="Homeodomain-like"/>
    <property type="match status" value="1"/>
</dbReference>
<dbReference type="SUPFAM" id="SSF52540">
    <property type="entry name" value="P-loop containing nucleoside triphosphate hydrolases"/>
    <property type="match status" value="1"/>
</dbReference>
<dbReference type="InterPro" id="IPR003593">
    <property type="entry name" value="AAA+_ATPase"/>
</dbReference>
<keyword evidence="11" id="KW-1185">Reference proteome</keyword>
<dbReference type="InterPro" id="IPR002197">
    <property type="entry name" value="HTH_Fis"/>
</dbReference>
<evidence type="ECO:0000256" key="1">
    <source>
        <dbReference type="ARBA" id="ARBA00022741"/>
    </source>
</evidence>
<dbReference type="InterPro" id="IPR001789">
    <property type="entry name" value="Sig_transdc_resp-reg_receiver"/>
</dbReference>
<dbReference type="Gene3D" id="3.40.50.2300">
    <property type="match status" value="1"/>
</dbReference>
<dbReference type="PROSITE" id="PS00688">
    <property type="entry name" value="SIGMA54_INTERACT_3"/>
    <property type="match status" value="1"/>
</dbReference>
<dbReference type="SMART" id="SM00382">
    <property type="entry name" value="AAA"/>
    <property type="match status" value="1"/>
</dbReference>
<sequence>MSWQLLLVEDEPSVREAFALRLNDQGYVVQTADSGEEAFALLRSFEPDILILDLVMPNLSGLDVLARVKQMSPHLLVILLTARGTVKDAVEATKLGAFDFVAKSIDMEDLHHALRRATELLTLQRQVRLQSGHNTERYALDRITGKSPATLAFLSQLRELAKSDRVTVLLQGETGTGKQYMSRVIHHNSARGQKPCIEVDCPSIPRELFESELFGHEKGSFTGALGRKTGLIEMAEGGTVLFDEIGDLPLPLQAKLLRVIEERTLRRVGGSATIPVDVRFMAATNRNLKEAAAKGEFREDLYFRLNVVTLTVPPLRERAEDIIPLAEQFMARSAVALKKPVRVLGESGRAVLRRYAFPGNVRELSNLIERAVLFCQGDSLEAEHFPADVEAHQSMSPHAKALSAPASPHPDDPNSVHLTFQLGKQSLADLEDRIIAEVLQRSDGNKTLAAKHLGITRWMLDRRRKP</sequence>
<dbReference type="GO" id="GO:0006355">
    <property type="term" value="P:regulation of DNA-templated transcription"/>
    <property type="evidence" value="ECO:0007669"/>
    <property type="project" value="InterPro"/>
</dbReference>
<feature type="domain" description="Sigma-54 factor interaction" evidence="8">
    <location>
        <begin position="143"/>
        <end position="373"/>
    </location>
</feature>
<dbReference type="OrthoDB" id="9803970at2"/>
<evidence type="ECO:0000313" key="11">
    <source>
        <dbReference type="Proteomes" id="UP000248168"/>
    </source>
</evidence>
<accession>A0A330L3D2</accession>
<dbReference type="Proteomes" id="UP000248168">
    <property type="component" value="Unassembled WGS sequence"/>
</dbReference>
<reference evidence="11" key="1">
    <citation type="submission" date="2018-04" db="EMBL/GenBank/DDBJ databases">
        <authorList>
            <person name="Lucker S."/>
            <person name="Sakoula D."/>
        </authorList>
    </citation>
    <scope>NUCLEOTIDE SEQUENCE [LARGE SCALE GENOMIC DNA]</scope>
</reference>
<dbReference type="PROSITE" id="PS50110">
    <property type="entry name" value="RESPONSE_REGULATORY"/>
    <property type="match status" value="1"/>
</dbReference>
<evidence type="ECO:0000256" key="7">
    <source>
        <dbReference type="SAM" id="MobiDB-lite"/>
    </source>
</evidence>
<feature type="region of interest" description="Disordered" evidence="7">
    <location>
        <begin position="392"/>
        <end position="413"/>
    </location>
</feature>
<dbReference type="InterPro" id="IPR025944">
    <property type="entry name" value="Sigma_54_int_dom_CS"/>
</dbReference>
<feature type="domain" description="Response regulatory" evidence="9">
    <location>
        <begin position="4"/>
        <end position="118"/>
    </location>
</feature>
<dbReference type="Pfam" id="PF00158">
    <property type="entry name" value="Sigma54_activat"/>
    <property type="match status" value="1"/>
</dbReference>
<keyword evidence="5" id="KW-0804">Transcription</keyword>
<dbReference type="RefSeq" id="WP_121988744.1">
    <property type="nucleotide sequence ID" value="NZ_OUNR01000005.1"/>
</dbReference>
<dbReference type="InterPro" id="IPR002078">
    <property type="entry name" value="Sigma_54_int"/>
</dbReference>
<dbReference type="InterPro" id="IPR011006">
    <property type="entry name" value="CheY-like_superfamily"/>
</dbReference>
<evidence type="ECO:0000256" key="3">
    <source>
        <dbReference type="ARBA" id="ARBA00023015"/>
    </source>
</evidence>
<dbReference type="InterPro" id="IPR025943">
    <property type="entry name" value="Sigma_54_int_dom_ATP-bd_2"/>
</dbReference>
<dbReference type="EMBL" id="OUNR01000005">
    <property type="protein sequence ID" value="SPP64333.1"/>
    <property type="molecule type" value="Genomic_DNA"/>
</dbReference>
<dbReference type="PROSITE" id="PS50045">
    <property type="entry name" value="SIGMA54_INTERACT_4"/>
    <property type="match status" value="1"/>
</dbReference>
<keyword evidence="1" id="KW-0547">Nucleotide-binding</keyword>
<dbReference type="Gene3D" id="1.10.8.60">
    <property type="match status" value="1"/>
</dbReference>
<dbReference type="SUPFAM" id="SSF46689">
    <property type="entry name" value="Homeodomain-like"/>
    <property type="match status" value="1"/>
</dbReference>